<dbReference type="STRING" id="29421.B2M20_07750"/>
<dbReference type="AlphaFoldDB" id="A0A1V4HZE7"/>
<evidence type="ECO:0000256" key="1">
    <source>
        <dbReference type="SAM" id="Phobius"/>
    </source>
</evidence>
<dbReference type="OrthoDB" id="9804804at2"/>
<dbReference type="Pfam" id="PF11127">
    <property type="entry name" value="YgaP-like_TM"/>
    <property type="match status" value="1"/>
</dbReference>
<feature type="transmembrane region" description="Helical" evidence="1">
    <location>
        <begin position="12"/>
        <end position="32"/>
    </location>
</feature>
<keyword evidence="1" id="KW-1133">Transmembrane helix</keyword>
<keyword evidence="4" id="KW-1185">Reference proteome</keyword>
<protein>
    <recommendedName>
        <fullName evidence="2">Inner membrane protein YgaP-like transmembrane domain-containing protein</fullName>
    </recommendedName>
</protein>
<dbReference type="Proteomes" id="UP000189940">
    <property type="component" value="Unassembled WGS sequence"/>
</dbReference>
<dbReference type="RefSeq" id="WP_079446512.1">
    <property type="nucleotide sequence ID" value="NZ_MWPQ01000035.1"/>
</dbReference>
<reference evidence="3 4" key="1">
    <citation type="submission" date="2017-02" db="EMBL/GenBank/DDBJ databases">
        <title>Genome sequence of the nitrite-oxidizing bacterium Nitrobacter vulgaris strain Ab1.</title>
        <authorList>
            <person name="Mellbye B.L."/>
            <person name="Davis E.W."/>
            <person name="Spieck E."/>
            <person name="Chang J.H."/>
            <person name="Bottomley P.J."/>
            <person name="Sayavedra-Soto L.A."/>
        </authorList>
    </citation>
    <scope>NUCLEOTIDE SEQUENCE [LARGE SCALE GENOMIC DNA]</scope>
    <source>
        <strain evidence="3 4">Ab1</strain>
    </source>
</reference>
<dbReference type="InterPro" id="IPR021309">
    <property type="entry name" value="YgaP-like_TM"/>
</dbReference>
<feature type="domain" description="Inner membrane protein YgaP-like transmembrane" evidence="2">
    <location>
        <begin position="1"/>
        <end position="69"/>
    </location>
</feature>
<accession>A0A1V4HZE7</accession>
<evidence type="ECO:0000313" key="3">
    <source>
        <dbReference type="EMBL" id="OPH83274.1"/>
    </source>
</evidence>
<evidence type="ECO:0000313" key="4">
    <source>
        <dbReference type="Proteomes" id="UP000189940"/>
    </source>
</evidence>
<proteinExistence type="predicted"/>
<comment type="caution">
    <text evidence="3">The sequence shown here is derived from an EMBL/GenBank/DDBJ whole genome shotgun (WGS) entry which is preliminary data.</text>
</comment>
<keyword evidence="1" id="KW-0472">Membrane</keyword>
<keyword evidence="1" id="KW-0812">Transmembrane</keyword>
<gene>
    <name evidence="3" type="ORF">B2M20_07750</name>
</gene>
<sequence>MIANVGNLDRAARLVLGVALIAVALLSGWAIFDGVALKYGTIVLGIVMMATATIRFCPLYTVLRVKTCRN</sequence>
<evidence type="ECO:0000259" key="2">
    <source>
        <dbReference type="Pfam" id="PF11127"/>
    </source>
</evidence>
<feature type="transmembrane region" description="Helical" evidence="1">
    <location>
        <begin position="38"/>
        <end position="63"/>
    </location>
</feature>
<organism evidence="3 4">
    <name type="scientific">Nitrobacter vulgaris</name>
    <dbReference type="NCBI Taxonomy" id="29421"/>
    <lineage>
        <taxon>Bacteria</taxon>
        <taxon>Pseudomonadati</taxon>
        <taxon>Pseudomonadota</taxon>
        <taxon>Alphaproteobacteria</taxon>
        <taxon>Hyphomicrobiales</taxon>
        <taxon>Nitrobacteraceae</taxon>
        <taxon>Nitrobacter</taxon>
    </lineage>
</organism>
<dbReference type="EMBL" id="MWPQ01000035">
    <property type="protein sequence ID" value="OPH83274.1"/>
    <property type="molecule type" value="Genomic_DNA"/>
</dbReference>
<name>A0A1V4HZE7_NITVU</name>